<protein>
    <submittedName>
        <fullName evidence="1">Uncharacterized protein</fullName>
    </submittedName>
</protein>
<reference evidence="1 2" key="1">
    <citation type="journal article" date="2012" name="J. Biotechnol.">
        <title>Genome sequence of the plant growth promoting strain Bacillus amyloliquefaciens subsp. plantarum B9601-Y2 and expression of mersacidin and other secondary metabolites.</title>
        <authorList>
            <person name="He P."/>
            <person name="Hao K."/>
            <person name="Blom J."/>
            <person name="Ruckert C."/>
            <person name="Vater J."/>
            <person name="Mao Z."/>
            <person name="Wu Y."/>
            <person name="Hou M."/>
            <person name="He P."/>
            <person name="He Y."/>
            <person name="Borriss R."/>
        </authorList>
    </citation>
    <scope>NUCLEOTIDE SEQUENCE [LARGE SCALE GENOMIC DNA]</scope>
    <source>
        <strain evidence="1">Y2</strain>
    </source>
</reference>
<name>I2C0Q6_BACAY</name>
<dbReference type="KEGG" id="bqy:MUS_0142"/>
<proteinExistence type="predicted"/>
<dbReference type="EMBL" id="CP003332">
    <property type="protein sequence ID" value="AFJ60230.1"/>
    <property type="molecule type" value="Genomic_DNA"/>
</dbReference>
<organism evidence="1 2">
    <name type="scientific">Bacillus amyloliquefaciens (strain Y2)</name>
    <name type="common">Bacillus amyloliquefaciens subsp. plantarum (strain B9601-Y2)</name>
    <dbReference type="NCBI Taxonomy" id="1155777"/>
    <lineage>
        <taxon>Bacteria</taxon>
        <taxon>Bacillati</taxon>
        <taxon>Bacillota</taxon>
        <taxon>Bacilli</taxon>
        <taxon>Bacillales</taxon>
        <taxon>Bacillaceae</taxon>
        <taxon>Bacillus</taxon>
        <taxon>Bacillus amyloliquefaciens group</taxon>
    </lineage>
</organism>
<sequence length="56" mass="6124">MVLVLVTVKQLVKVTKVKTLVLAAVYALDSRGDKCLYSNVFLSAVLQTSTVRNTLL</sequence>
<dbReference type="HOGENOM" id="CLU_3004152_0_0_9"/>
<dbReference type="AlphaFoldDB" id="I2C0Q6"/>
<dbReference type="Proteomes" id="UP000002878">
    <property type="component" value="Chromosome"/>
</dbReference>
<evidence type="ECO:0000313" key="1">
    <source>
        <dbReference type="EMBL" id="AFJ60230.1"/>
    </source>
</evidence>
<evidence type="ECO:0000313" key="2">
    <source>
        <dbReference type="Proteomes" id="UP000002878"/>
    </source>
</evidence>
<accession>I2C0Q6</accession>
<gene>
    <name evidence="1" type="ORF">MUS_0142</name>
</gene>